<organism evidence="1 2">
    <name type="scientific">Peronosclerospora sorghi</name>
    <dbReference type="NCBI Taxonomy" id="230839"/>
    <lineage>
        <taxon>Eukaryota</taxon>
        <taxon>Sar</taxon>
        <taxon>Stramenopiles</taxon>
        <taxon>Oomycota</taxon>
        <taxon>Peronosporomycetes</taxon>
        <taxon>Peronosporales</taxon>
        <taxon>Peronosporaceae</taxon>
        <taxon>Peronosclerospora</taxon>
    </lineage>
</organism>
<dbReference type="Proteomes" id="UP001163321">
    <property type="component" value="Chromosome 12"/>
</dbReference>
<evidence type="ECO:0000313" key="1">
    <source>
        <dbReference type="EMBL" id="KAI9918905.1"/>
    </source>
</evidence>
<proteinExistence type="predicted"/>
<sequence>MHFKNSQVAEFRVAEATQRMRIPDTLRAVPAYANWVGNISLHALHLIEKQRSLVIQASATRIQLPDFQEVFGNTMGLPCAHQIANNEPIGLHAIAKNWHLHYVAATPSSPDKSLSSDSNSFRSSWIISQVPMYNVQPNNGQ</sequence>
<reference evidence="1 2" key="1">
    <citation type="journal article" date="2022" name="bioRxiv">
        <title>The genome of the oomycete Peronosclerospora sorghi, a cosmopolitan pathogen of maize and sorghum, is inflated with dispersed pseudogenes.</title>
        <authorList>
            <person name="Fletcher K."/>
            <person name="Martin F."/>
            <person name="Isakeit T."/>
            <person name="Cavanaugh K."/>
            <person name="Magill C."/>
            <person name="Michelmore R."/>
        </authorList>
    </citation>
    <scope>NUCLEOTIDE SEQUENCE [LARGE SCALE GENOMIC DNA]</scope>
    <source>
        <strain evidence="1">P6</strain>
    </source>
</reference>
<gene>
    <name evidence="1" type="ORF">PsorP6_011350</name>
</gene>
<protein>
    <submittedName>
        <fullName evidence="1">Uncharacterized protein</fullName>
    </submittedName>
</protein>
<keyword evidence="2" id="KW-1185">Reference proteome</keyword>
<name>A0ACC0WLJ7_9STRA</name>
<dbReference type="EMBL" id="CM047591">
    <property type="protein sequence ID" value="KAI9918905.1"/>
    <property type="molecule type" value="Genomic_DNA"/>
</dbReference>
<evidence type="ECO:0000313" key="2">
    <source>
        <dbReference type="Proteomes" id="UP001163321"/>
    </source>
</evidence>
<accession>A0ACC0WLJ7</accession>
<comment type="caution">
    <text evidence="1">The sequence shown here is derived from an EMBL/GenBank/DDBJ whole genome shotgun (WGS) entry which is preliminary data.</text>
</comment>